<evidence type="ECO:0000313" key="6">
    <source>
        <dbReference type="Proteomes" id="UP000663829"/>
    </source>
</evidence>
<dbReference type="PROSITE" id="PS51996">
    <property type="entry name" value="TR_MART"/>
    <property type="match status" value="1"/>
</dbReference>
<dbReference type="EMBL" id="CAJOBC010083729">
    <property type="protein sequence ID" value="CAF4305995.1"/>
    <property type="molecule type" value="Genomic_DNA"/>
</dbReference>
<gene>
    <name evidence="3" type="ORF">GPM918_LOCUS33814</name>
    <name evidence="2" type="ORF">OVA965_LOCUS21216</name>
    <name evidence="5" type="ORF">SRO942_LOCUS34505</name>
    <name evidence="4" type="ORF">TMI583_LOCUS21812</name>
</gene>
<sequence>MAQNSINLMSVLEHWFTLDDESASKLLMLDDGIILLPYGIHHHNESQADQAVPCIRNTTESISKPDVLVRIPPNNDSNQAKQEIIEQLKQRYRNNRTQLKLIEHFYQTYKSTDNEPIRWYTGKPFLYKQINRALRTEDIQMLRTFRYIISDISRCLKQEFEYIKEFVGQITLYRGLRVSNEELNKLKENVGKMISTNGFLSTSRSRAVALVFAGKLTTDKQSVLFEIECNLNELQNDAVIFADIARFSEIPNEEEVLFDIGAAFFMESVCYDNELNVWLFKLRAVDEAAQIAEVYLERNNEFIENDGSVSASTLLFSTIAKQ</sequence>
<feature type="domain" description="ADP ribosyltransferase" evidence="1">
    <location>
        <begin position="106"/>
        <end position="265"/>
    </location>
</feature>
<proteinExistence type="predicted"/>
<dbReference type="InterPro" id="IPR003540">
    <property type="entry name" value="ADP-ribosyltransferase"/>
</dbReference>
<comment type="caution">
    <text evidence="3">The sequence shown here is derived from an EMBL/GenBank/DDBJ whole genome shotgun (WGS) entry which is preliminary data.</text>
</comment>
<evidence type="ECO:0000313" key="3">
    <source>
        <dbReference type="EMBL" id="CAF1424768.1"/>
    </source>
</evidence>
<dbReference type="Proteomes" id="UP000677228">
    <property type="component" value="Unassembled WGS sequence"/>
</dbReference>
<organism evidence="3 6">
    <name type="scientific">Didymodactylos carnosus</name>
    <dbReference type="NCBI Taxonomy" id="1234261"/>
    <lineage>
        <taxon>Eukaryota</taxon>
        <taxon>Metazoa</taxon>
        <taxon>Spiralia</taxon>
        <taxon>Gnathifera</taxon>
        <taxon>Rotifera</taxon>
        <taxon>Eurotatoria</taxon>
        <taxon>Bdelloidea</taxon>
        <taxon>Philodinida</taxon>
        <taxon>Philodinidae</taxon>
        <taxon>Didymodactylos</taxon>
    </lineage>
</organism>
<dbReference type="EMBL" id="CAJNOK010011559">
    <property type="protein sequence ID" value="CAF1142875.1"/>
    <property type="molecule type" value="Genomic_DNA"/>
</dbReference>
<dbReference type="Proteomes" id="UP000681722">
    <property type="component" value="Unassembled WGS sequence"/>
</dbReference>
<dbReference type="EMBL" id="CAJOBA010027424">
    <property type="protein sequence ID" value="CAF3940996.1"/>
    <property type="molecule type" value="Genomic_DNA"/>
</dbReference>
<dbReference type="Pfam" id="PF03496">
    <property type="entry name" value="ADPrib_exo_Tox"/>
    <property type="match status" value="1"/>
</dbReference>
<reference evidence="3" key="1">
    <citation type="submission" date="2021-02" db="EMBL/GenBank/DDBJ databases">
        <authorList>
            <person name="Nowell W R."/>
        </authorList>
    </citation>
    <scope>NUCLEOTIDE SEQUENCE</scope>
</reference>
<dbReference type="EMBL" id="CAJNOQ010018295">
    <property type="protein sequence ID" value="CAF1424768.1"/>
    <property type="molecule type" value="Genomic_DNA"/>
</dbReference>
<accession>A0A815N4P7</accession>
<dbReference type="Proteomes" id="UP000663829">
    <property type="component" value="Unassembled WGS sequence"/>
</dbReference>
<dbReference type="Proteomes" id="UP000682733">
    <property type="component" value="Unassembled WGS sequence"/>
</dbReference>
<name>A0A815N4P7_9BILA</name>
<dbReference type="Gene3D" id="3.90.176.10">
    <property type="entry name" value="Toxin ADP-ribosyltransferase, Chain A, domain 1"/>
    <property type="match status" value="1"/>
</dbReference>
<evidence type="ECO:0000313" key="2">
    <source>
        <dbReference type="EMBL" id="CAF1142875.1"/>
    </source>
</evidence>
<protein>
    <recommendedName>
        <fullName evidence="1">ADP ribosyltransferase domain-containing protein</fullName>
    </recommendedName>
</protein>
<dbReference type="AlphaFoldDB" id="A0A815N4P7"/>
<keyword evidence="6" id="KW-1185">Reference proteome</keyword>
<evidence type="ECO:0000313" key="4">
    <source>
        <dbReference type="EMBL" id="CAF3940996.1"/>
    </source>
</evidence>
<evidence type="ECO:0000259" key="1">
    <source>
        <dbReference type="Pfam" id="PF03496"/>
    </source>
</evidence>
<dbReference type="GO" id="GO:0005576">
    <property type="term" value="C:extracellular region"/>
    <property type="evidence" value="ECO:0007669"/>
    <property type="project" value="InterPro"/>
</dbReference>
<dbReference type="SUPFAM" id="SSF56399">
    <property type="entry name" value="ADP-ribosylation"/>
    <property type="match status" value="1"/>
</dbReference>
<evidence type="ECO:0000313" key="5">
    <source>
        <dbReference type="EMBL" id="CAF4305995.1"/>
    </source>
</evidence>